<evidence type="ECO:0000256" key="1">
    <source>
        <dbReference type="ARBA" id="ARBA00023015"/>
    </source>
</evidence>
<dbReference type="InterPro" id="IPR051575">
    <property type="entry name" value="Myb-like_DNA-bd"/>
</dbReference>
<reference evidence="8" key="1">
    <citation type="submission" date="2014-09" db="EMBL/GenBank/DDBJ databases">
        <title>Genome sequence of the luminous mushroom Mycena chlorophos for searching fungal bioluminescence genes.</title>
        <authorList>
            <person name="Tanaka Y."/>
            <person name="Kasuga D."/>
            <person name="Oba Y."/>
            <person name="Hase S."/>
            <person name="Sato K."/>
            <person name="Oba Y."/>
            <person name="Sakakibara Y."/>
        </authorList>
    </citation>
    <scope>NUCLEOTIDE SEQUENCE</scope>
</reference>
<sequence>MPSLARYRNSKKSSQSSTNSLCAAFARLGQRDLDADFYIPGSAPPSWPVKNLLHADSPFFEDATKRTRYLNFTTRHPISSAKEIEALTNAVTSEWSRVEQIPACTLFLMRDDTYANRAFRSSATPILNRLNWTTIAEKVSDSSNVTRTEAECRFKWIGDLSPGVNRTAWTADELERLQEVLSNVADRAKVDWVQVSKQLGTNRLPIDCMRQSLAERPRFNWTDEMDQRMRDAVGRYGQCWALVAKYVSPALTAAQCSSRWSRSLDPALRSGTWTAEEDERLKKAVLGFGKTSWVEIASVIPRRNNEQCRERWVTALDKETSKETLWTEENDKELLETVESLGKKWKAVGKELDRPARQCQIRFKNLQNDPAESKPKRGRGRPRKTESAPPKKPQRGKRKAVSSDEEEEDEPTTNSDEADEEQLAPLPRPSTRPRRSKASTAMQSLLDPSPSPSPSMGSARPKPKPLPKGAIEPTPSQPEVTEDMLVDVQTDVPTRRKRSPSQSTPAKRAKLAVTSHVTAPSLDAPRRSTRLKKQ</sequence>
<dbReference type="PROSITE" id="PS51294">
    <property type="entry name" value="HTH_MYB"/>
    <property type="match status" value="3"/>
</dbReference>
<feature type="domain" description="HTH myb-type" evidence="7">
    <location>
        <begin position="326"/>
        <end position="371"/>
    </location>
</feature>
<dbReference type="InterPro" id="IPR001005">
    <property type="entry name" value="SANT/Myb"/>
</dbReference>
<evidence type="ECO:0000313" key="8">
    <source>
        <dbReference type="EMBL" id="GAT53929.1"/>
    </source>
</evidence>
<dbReference type="Pfam" id="PF13921">
    <property type="entry name" value="Myb_DNA-bind_6"/>
    <property type="match status" value="2"/>
</dbReference>
<dbReference type="EMBL" id="DF848493">
    <property type="protein sequence ID" value="GAT53929.1"/>
    <property type="molecule type" value="Genomic_DNA"/>
</dbReference>
<dbReference type="Pfam" id="PF00249">
    <property type="entry name" value="Myb_DNA-binding"/>
    <property type="match status" value="2"/>
</dbReference>
<feature type="domain" description="HTH myb-type" evidence="7">
    <location>
        <begin position="220"/>
        <end position="264"/>
    </location>
</feature>
<dbReference type="PANTHER" id="PTHR46621:SF1">
    <property type="entry name" value="SNRNA-ACTIVATING PROTEIN COMPLEX SUBUNIT 4"/>
    <property type="match status" value="1"/>
</dbReference>
<keyword evidence="9" id="KW-1185">Reference proteome</keyword>
<feature type="domain" description="HTH myb-type" evidence="7">
    <location>
        <begin position="265"/>
        <end position="320"/>
    </location>
</feature>
<evidence type="ECO:0000256" key="2">
    <source>
        <dbReference type="ARBA" id="ARBA00023125"/>
    </source>
</evidence>
<evidence type="ECO:0000259" key="7">
    <source>
        <dbReference type="PROSITE" id="PS51294"/>
    </source>
</evidence>
<accession>A0ABQ0LSA8</accession>
<gene>
    <name evidence="8" type="ORF">MCHLO_10823</name>
</gene>
<dbReference type="InterPro" id="IPR017930">
    <property type="entry name" value="Myb_dom"/>
</dbReference>
<feature type="domain" description="Myb-like" evidence="6">
    <location>
        <begin position="265"/>
        <end position="316"/>
    </location>
</feature>
<evidence type="ECO:0000259" key="6">
    <source>
        <dbReference type="PROSITE" id="PS50090"/>
    </source>
</evidence>
<keyword evidence="3" id="KW-0804">Transcription</keyword>
<name>A0ABQ0LSA8_MYCCL</name>
<feature type="domain" description="Myb-like" evidence="6">
    <location>
        <begin position="318"/>
        <end position="367"/>
    </location>
</feature>
<evidence type="ECO:0000256" key="3">
    <source>
        <dbReference type="ARBA" id="ARBA00023163"/>
    </source>
</evidence>
<keyword evidence="4" id="KW-0539">Nucleus</keyword>
<dbReference type="Proteomes" id="UP000815677">
    <property type="component" value="Unassembled WGS sequence"/>
</dbReference>
<dbReference type="CDD" id="cd00167">
    <property type="entry name" value="SANT"/>
    <property type="match status" value="1"/>
</dbReference>
<dbReference type="PANTHER" id="PTHR46621">
    <property type="entry name" value="SNRNA-ACTIVATING PROTEIN COMPLEX SUBUNIT 4"/>
    <property type="match status" value="1"/>
</dbReference>
<proteinExistence type="predicted"/>
<evidence type="ECO:0000313" key="9">
    <source>
        <dbReference type="Proteomes" id="UP000815677"/>
    </source>
</evidence>
<dbReference type="SMART" id="SM00717">
    <property type="entry name" value="SANT"/>
    <property type="match status" value="5"/>
</dbReference>
<feature type="region of interest" description="Disordered" evidence="5">
    <location>
        <begin position="362"/>
        <end position="534"/>
    </location>
</feature>
<feature type="compositionally biased region" description="Acidic residues" evidence="5">
    <location>
        <begin position="403"/>
        <end position="422"/>
    </location>
</feature>
<keyword evidence="1" id="KW-0805">Transcription regulation</keyword>
<feature type="domain" description="Myb-like" evidence="6">
    <location>
        <begin position="161"/>
        <end position="208"/>
    </location>
</feature>
<protein>
    <submittedName>
        <fullName evidence="8">Myb domain protein 4r1</fullName>
    </submittedName>
</protein>
<dbReference type="Gene3D" id="1.10.10.60">
    <property type="entry name" value="Homeodomain-like"/>
    <property type="match status" value="3"/>
</dbReference>
<feature type="domain" description="Myb-like" evidence="6">
    <location>
        <begin position="213"/>
        <end position="264"/>
    </location>
</feature>
<evidence type="ECO:0000256" key="4">
    <source>
        <dbReference type="ARBA" id="ARBA00023242"/>
    </source>
</evidence>
<dbReference type="PROSITE" id="PS50090">
    <property type="entry name" value="MYB_LIKE"/>
    <property type="match status" value="4"/>
</dbReference>
<keyword evidence="2" id="KW-0238">DNA-binding</keyword>
<organism evidence="8 9">
    <name type="scientific">Mycena chlorophos</name>
    <name type="common">Agaric fungus</name>
    <name type="synonym">Agaricus chlorophos</name>
    <dbReference type="NCBI Taxonomy" id="658473"/>
    <lineage>
        <taxon>Eukaryota</taxon>
        <taxon>Fungi</taxon>
        <taxon>Dikarya</taxon>
        <taxon>Basidiomycota</taxon>
        <taxon>Agaricomycotina</taxon>
        <taxon>Agaricomycetes</taxon>
        <taxon>Agaricomycetidae</taxon>
        <taxon>Agaricales</taxon>
        <taxon>Marasmiineae</taxon>
        <taxon>Mycenaceae</taxon>
        <taxon>Mycena</taxon>
    </lineage>
</organism>
<dbReference type="SUPFAM" id="SSF46689">
    <property type="entry name" value="Homeodomain-like"/>
    <property type="match status" value="4"/>
</dbReference>
<dbReference type="InterPro" id="IPR009057">
    <property type="entry name" value="Homeodomain-like_sf"/>
</dbReference>
<evidence type="ECO:0000256" key="5">
    <source>
        <dbReference type="SAM" id="MobiDB-lite"/>
    </source>
</evidence>